<reference evidence="23 24" key="1">
    <citation type="submission" date="2020-11" db="EMBL/GenBank/DDBJ databases">
        <title>The genome sequence of Erythrobacter sp. 6D36.</title>
        <authorList>
            <person name="Liu Y."/>
        </authorList>
    </citation>
    <scope>NUCLEOTIDE SEQUENCE [LARGE SCALE GENOMIC DNA]</scope>
    <source>
        <strain evidence="23 24">6D36</strain>
    </source>
</reference>
<dbReference type="CDD" id="cd16922">
    <property type="entry name" value="HATPase_EvgS-ArcB-TorS-like"/>
    <property type="match status" value="1"/>
</dbReference>
<dbReference type="InterPro" id="IPR005467">
    <property type="entry name" value="His_kinase_dom"/>
</dbReference>
<comment type="subcellular location">
    <subcellularLocation>
        <location evidence="2">Cell inner membrane</location>
        <topology evidence="2">Multi-pass membrane protein</topology>
    </subcellularLocation>
</comment>
<dbReference type="CDD" id="cd00082">
    <property type="entry name" value="HisKA"/>
    <property type="match status" value="1"/>
</dbReference>
<dbReference type="Gene3D" id="3.40.50.2300">
    <property type="match status" value="1"/>
</dbReference>
<evidence type="ECO:0000313" key="24">
    <source>
        <dbReference type="Proteomes" id="UP000594459"/>
    </source>
</evidence>
<dbReference type="InterPro" id="IPR035965">
    <property type="entry name" value="PAS-like_dom_sf"/>
</dbReference>
<evidence type="ECO:0000259" key="18">
    <source>
        <dbReference type="PROSITE" id="PS50109"/>
    </source>
</evidence>
<evidence type="ECO:0000259" key="19">
    <source>
        <dbReference type="PROSITE" id="PS50110"/>
    </source>
</evidence>
<keyword evidence="13" id="KW-0902">Two-component regulatory system</keyword>
<keyword evidence="12 17" id="KW-1133">Transmembrane helix</keyword>
<dbReference type="RefSeq" id="WP_200981287.1">
    <property type="nucleotide sequence ID" value="NZ_CP064654.1"/>
</dbReference>
<evidence type="ECO:0000256" key="11">
    <source>
        <dbReference type="ARBA" id="ARBA00022840"/>
    </source>
</evidence>
<dbReference type="SMART" id="SM00448">
    <property type="entry name" value="REC"/>
    <property type="match status" value="1"/>
</dbReference>
<dbReference type="Proteomes" id="UP000594459">
    <property type="component" value="Chromosome"/>
</dbReference>
<dbReference type="GO" id="GO:0005886">
    <property type="term" value="C:plasma membrane"/>
    <property type="evidence" value="ECO:0007669"/>
    <property type="project" value="UniProtKB-SubCell"/>
</dbReference>
<dbReference type="PRINTS" id="PR00344">
    <property type="entry name" value="BCTRLSENSOR"/>
</dbReference>
<dbReference type="InterPro" id="IPR011006">
    <property type="entry name" value="CheY-like_superfamily"/>
</dbReference>
<feature type="modified residue" description="4-aspartylphosphate" evidence="16">
    <location>
        <position position="752"/>
    </location>
</feature>
<dbReference type="InterPro" id="IPR036641">
    <property type="entry name" value="HPT_dom_sf"/>
</dbReference>
<evidence type="ECO:0000256" key="13">
    <source>
        <dbReference type="ARBA" id="ARBA00023012"/>
    </source>
</evidence>
<dbReference type="GO" id="GO:0000155">
    <property type="term" value="F:phosphorelay sensor kinase activity"/>
    <property type="evidence" value="ECO:0007669"/>
    <property type="project" value="InterPro"/>
</dbReference>
<dbReference type="InterPro" id="IPR001789">
    <property type="entry name" value="Sig_transdc_resp-reg_receiver"/>
</dbReference>
<dbReference type="EC" id="2.7.13.3" evidence="3"/>
<keyword evidence="7" id="KW-0808">Transferase</keyword>
<dbReference type="Gene3D" id="3.30.565.10">
    <property type="entry name" value="Histidine kinase-like ATPase, C-terminal domain"/>
    <property type="match status" value="1"/>
</dbReference>
<evidence type="ECO:0000256" key="8">
    <source>
        <dbReference type="ARBA" id="ARBA00022692"/>
    </source>
</evidence>
<dbReference type="GO" id="GO:0005524">
    <property type="term" value="F:ATP binding"/>
    <property type="evidence" value="ECO:0007669"/>
    <property type="project" value="UniProtKB-KW"/>
</dbReference>
<feature type="transmembrane region" description="Helical" evidence="17">
    <location>
        <begin position="133"/>
        <end position="153"/>
    </location>
</feature>
<feature type="transmembrane region" description="Helical" evidence="17">
    <location>
        <begin position="165"/>
        <end position="188"/>
    </location>
</feature>
<feature type="transmembrane region" description="Helical" evidence="17">
    <location>
        <begin position="279"/>
        <end position="300"/>
    </location>
</feature>
<organism evidence="23 24">
    <name type="scientific">Qipengyuania soli</name>
    <dbReference type="NCBI Taxonomy" id="2782568"/>
    <lineage>
        <taxon>Bacteria</taxon>
        <taxon>Pseudomonadati</taxon>
        <taxon>Pseudomonadota</taxon>
        <taxon>Alphaproteobacteria</taxon>
        <taxon>Sphingomonadales</taxon>
        <taxon>Erythrobacteraceae</taxon>
        <taxon>Qipengyuania</taxon>
    </lineage>
</organism>
<dbReference type="PROSITE" id="PS50112">
    <property type="entry name" value="PAS"/>
    <property type="match status" value="1"/>
</dbReference>
<evidence type="ECO:0000256" key="5">
    <source>
        <dbReference type="ARBA" id="ARBA00022519"/>
    </source>
</evidence>
<dbReference type="SMART" id="SM00091">
    <property type="entry name" value="PAS"/>
    <property type="match status" value="1"/>
</dbReference>
<evidence type="ECO:0000256" key="6">
    <source>
        <dbReference type="ARBA" id="ARBA00022553"/>
    </source>
</evidence>
<evidence type="ECO:0000256" key="15">
    <source>
        <dbReference type="PROSITE-ProRule" id="PRU00110"/>
    </source>
</evidence>
<dbReference type="InterPro" id="IPR008207">
    <property type="entry name" value="Sig_transdc_His_kin_Hpt_dom"/>
</dbReference>
<dbReference type="SUPFAM" id="SSF55874">
    <property type="entry name" value="ATPase domain of HSP90 chaperone/DNA topoisomerase II/histidine kinase"/>
    <property type="match status" value="1"/>
</dbReference>
<evidence type="ECO:0000256" key="7">
    <source>
        <dbReference type="ARBA" id="ARBA00022679"/>
    </source>
</evidence>
<dbReference type="PROSITE" id="PS50110">
    <property type="entry name" value="RESPONSE_REGULATORY"/>
    <property type="match status" value="1"/>
</dbReference>
<feature type="transmembrane region" description="Helical" evidence="17">
    <location>
        <begin position="240"/>
        <end position="259"/>
    </location>
</feature>
<evidence type="ECO:0000256" key="3">
    <source>
        <dbReference type="ARBA" id="ARBA00012438"/>
    </source>
</evidence>
<dbReference type="SUPFAM" id="SSF55785">
    <property type="entry name" value="PYP-like sensor domain (PAS domain)"/>
    <property type="match status" value="1"/>
</dbReference>
<protein>
    <recommendedName>
        <fullName evidence="3">histidine kinase</fullName>
        <ecNumber evidence="3">2.7.13.3</ecNumber>
    </recommendedName>
</protein>
<evidence type="ECO:0000259" key="21">
    <source>
        <dbReference type="PROSITE" id="PS50113"/>
    </source>
</evidence>
<keyword evidence="9" id="KW-0547">Nucleotide-binding</keyword>
<dbReference type="Gene3D" id="3.30.450.20">
    <property type="entry name" value="PAS domain"/>
    <property type="match status" value="1"/>
</dbReference>
<dbReference type="PROSITE" id="PS50109">
    <property type="entry name" value="HIS_KIN"/>
    <property type="match status" value="1"/>
</dbReference>
<evidence type="ECO:0000259" key="22">
    <source>
        <dbReference type="PROSITE" id="PS50894"/>
    </source>
</evidence>
<dbReference type="PROSITE" id="PS50113">
    <property type="entry name" value="PAC"/>
    <property type="match status" value="1"/>
</dbReference>
<dbReference type="PANTHER" id="PTHR43047:SF64">
    <property type="entry name" value="HISTIDINE KINASE CONTAINING CHEY-HOMOLOGOUS RECEIVER DOMAIN AND PAS DOMAIN-RELATED"/>
    <property type="match status" value="1"/>
</dbReference>
<sequence length="928" mass="99834">MTVSTGLQPTLPAKRRQDLRQIAIAGVACIGFTAFAYFSIDLTRSGGRIASIWLPNALAVAFLLRFRMGTEWAILVAMGAGNVAANLLQGDDLGHALMLSSANLLEIVIATRLSRHRCKGAPQMDDTGDLLRFSLAVGLVAPVSSALVASLALAESVAELEAIYLKWAIADALSLLIIAPSCMIAIDAIRNRRRPTRQELGEWLVLSVFGTSVTLVIFLQNAYPLLFLVPPVVVAHAFRLGLLGTAFSTMKVAIIAMVCTELGRGPINLLAYDRSEQLLVLEAFLASAIVVGLPVAAILATRKRMTDALITQRSELALLAENVTDAILRYDEHGLCTYASPSTLNVLGMPPEKFVGLSPSERLHPDSYDSIRSVEERLLSGASPKERFTYRRYLDAPDGSPVFIEADCAVATNARTGARDGIVVSARDVTPRVELEQRLKRAMRHAENAARAKAQFLANMSHEIRTPMNGVLGFAELLQRQGLEGDAGRYARLIERSGRSMMMLLNDILDISKIESGKLVVSSESILLSQLAADCVELHATQAERKGINLDLVLDGDLPRHIESDPLRLRQILLNLIGNAIKFTETGTIIVSVMREGKRLSLSVEDSGIGIDEARLETIFDPFVQAEGDTTRRFGGTGLGLSISRQLAQLLGGTLSVDSMPGVGSRFALRIPIVEPDIAAASPEEGGQSKVSAPPGGRVLLAEDHDVNRMLVTAMLEELGQEVEVVHDGVSAIEAIFDAQAGGSMYDLVLMDIQMPGCDGYAATRTVRAGGIGPDQLPIVALTANAYPEDIAAAQDAGMQAHLAKPLVFEDLAAALARWLPVRIIDDAREPPRIPARKPASTAPELNDRWALRRSEAIEAVSNAVRCGTMDGEGIEDLARTVHKLAGTAGMFGEEELGVRAAALERALRSSVEPEVRQRLAEELLQAA</sequence>
<keyword evidence="11" id="KW-0067">ATP-binding</keyword>
<dbReference type="Pfam" id="PF02518">
    <property type="entry name" value="HATPase_c"/>
    <property type="match status" value="1"/>
</dbReference>
<keyword evidence="14 17" id="KW-0472">Membrane</keyword>
<dbReference type="InterPro" id="IPR000700">
    <property type="entry name" value="PAS-assoc_C"/>
</dbReference>
<evidence type="ECO:0000256" key="16">
    <source>
        <dbReference type="PROSITE-ProRule" id="PRU00169"/>
    </source>
</evidence>
<dbReference type="AlphaFoldDB" id="A0A7S8IUE2"/>
<gene>
    <name evidence="23" type="ORF">IRL76_10465</name>
</gene>
<dbReference type="FunFam" id="1.10.287.130:FF:000004">
    <property type="entry name" value="Ethylene receptor 1"/>
    <property type="match status" value="1"/>
</dbReference>
<dbReference type="SMART" id="SM00388">
    <property type="entry name" value="HisKA"/>
    <property type="match status" value="1"/>
</dbReference>
<dbReference type="InterPro" id="IPR013767">
    <property type="entry name" value="PAS_fold"/>
</dbReference>
<feature type="transmembrane region" description="Helical" evidence="17">
    <location>
        <begin position="46"/>
        <end position="64"/>
    </location>
</feature>
<evidence type="ECO:0000313" key="23">
    <source>
        <dbReference type="EMBL" id="QPC98280.1"/>
    </source>
</evidence>
<keyword evidence="4" id="KW-1003">Cell membrane</keyword>
<keyword evidence="6 16" id="KW-0597">Phosphoprotein</keyword>
<dbReference type="InterPro" id="IPR004358">
    <property type="entry name" value="Sig_transdc_His_kin-like_C"/>
</dbReference>
<dbReference type="GO" id="GO:0006355">
    <property type="term" value="P:regulation of DNA-templated transcription"/>
    <property type="evidence" value="ECO:0007669"/>
    <property type="project" value="InterPro"/>
</dbReference>
<evidence type="ECO:0000256" key="12">
    <source>
        <dbReference type="ARBA" id="ARBA00022989"/>
    </source>
</evidence>
<evidence type="ECO:0000259" key="20">
    <source>
        <dbReference type="PROSITE" id="PS50112"/>
    </source>
</evidence>
<evidence type="ECO:0000256" key="17">
    <source>
        <dbReference type="SAM" id="Phobius"/>
    </source>
</evidence>
<evidence type="ECO:0000256" key="4">
    <source>
        <dbReference type="ARBA" id="ARBA00022475"/>
    </source>
</evidence>
<dbReference type="NCBIfam" id="TIGR00229">
    <property type="entry name" value="sensory_box"/>
    <property type="match status" value="1"/>
</dbReference>
<evidence type="ECO:0000256" key="14">
    <source>
        <dbReference type="ARBA" id="ARBA00023136"/>
    </source>
</evidence>
<feature type="domain" description="HPt" evidence="22">
    <location>
        <begin position="843"/>
        <end position="928"/>
    </location>
</feature>
<keyword evidence="5" id="KW-0997">Cell inner membrane</keyword>
<dbReference type="CDD" id="cd17546">
    <property type="entry name" value="REC_hyHK_CKI1_RcsC-like"/>
    <property type="match status" value="1"/>
</dbReference>
<dbReference type="Pfam" id="PF01627">
    <property type="entry name" value="Hpt"/>
    <property type="match status" value="1"/>
</dbReference>
<dbReference type="Pfam" id="PF00989">
    <property type="entry name" value="PAS"/>
    <property type="match status" value="1"/>
</dbReference>
<dbReference type="Pfam" id="PF00072">
    <property type="entry name" value="Response_reg"/>
    <property type="match status" value="1"/>
</dbReference>
<dbReference type="CDD" id="cd00130">
    <property type="entry name" value="PAS"/>
    <property type="match status" value="1"/>
</dbReference>
<feature type="transmembrane region" description="Helical" evidence="17">
    <location>
        <begin position="200"/>
        <end position="220"/>
    </location>
</feature>
<keyword evidence="10" id="KW-0418">Kinase</keyword>
<feature type="domain" description="PAC" evidence="21">
    <location>
        <begin position="387"/>
        <end position="441"/>
    </location>
</feature>
<accession>A0A7S8IUE2</accession>
<keyword evidence="24" id="KW-1185">Reference proteome</keyword>
<dbReference type="Gene3D" id="1.10.287.130">
    <property type="match status" value="1"/>
</dbReference>
<feature type="transmembrane region" description="Helical" evidence="17">
    <location>
        <begin position="21"/>
        <end position="40"/>
    </location>
</feature>
<feature type="domain" description="PAS" evidence="20">
    <location>
        <begin position="312"/>
        <end position="382"/>
    </location>
</feature>
<evidence type="ECO:0000256" key="2">
    <source>
        <dbReference type="ARBA" id="ARBA00004429"/>
    </source>
</evidence>
<feature type="domain" description="Histidine kinase" evidence="18">
    <location>
        <begin position="459"/>
        <end position="675"/>
    </location>
</feature>
<dbReference type="InterPro" id="IPR007895">
    <property type="entry name" value="MASE1"/>
</dbReference>
<comment type="catalytic activity">
    <reaction evidence="1">
        <text>ATP + protein L-histidine = ADP + protein N-phospho-L-histidine.</text>
        <dbReference type="EC" id="2.7.13.3"/>
    </reaction>
</comment>
<dbReference type="InterPro" id="IPR000014">
    <property type="entry name" value="PAS"/>
</dbReference>
<dbReference type="Pfam" id="PF05231">
    <property type="entry name" value="MASE1"/>
    <property type="match status" value="1"/>
</dbReference>
<dbReference type="SMART" id="SM00387">
    <property type="entry name" value="HATPase_c"/>
    <property type="match status" value="1"/>
</dbReference>
<evidence type="ECO:0000256" key="1">
    <source>
        <dbReference type="ARBA" id="ARBA00000085"/>
    </source>
</evidence>
<dbReference type="PANTHER" id="PTHR43047">
    <property type="entry name" value="TWO-COMPONENT HISTIDINE PROTEIN KINASE"/>
    <property type="match status" value="1"/>
</dbReference>
<dbReference type="InterPro" id="IPR036097">
    <property type="entry name" value="HisK_dim/P_sf"/>
</dbReference>
<dbReference type="SUPFAM" id="SSF47384">
    <property type="entry name" value="Homodimeric domain of signal transducing histidine kinase"/>
    <property type="match status" value="1"/>
</dbReference>
<dbReference type="InterPro" id="IPR003661">
    <property type="entry name" value="HisK_dim/P_dom"/>
</dbReference>
<evidence type="ECO:0000256" key="10">
    <source>
        <dbReference type="ARBA" id="ARBA00022777"/>
    </source>
</evidence>
<name>A0A7S8IUE2_9SPHN</name>
<evidence type="ECO:0000256" key="9">
    <source>
        <dbReference type="ARBA" id="ARBA00022741"/>
    </source>
</evidence>
<dbReference type="SUPFAM" id="SSF47226">
    <property type="entry name" value="Histidine-containing phosphotransfer domain, HPT domain"/>
    <property type="match status" value="1"/>
</dbReference>
<proteinExistence type="predicted"/>
<dbReference type="SUPFAM" id="SSF52172">
    <property type="entry name" value="CheY-like"/>
    <property type="match status" value="1"/>
</dbReference>
<dbReference type="Gene3D" id="1.20.120.160">
    <property type="entry name" value="HPT domain"/>
    <property type="match status" value="1"/>
</dbReference>
<dbReference type="EMBL" id="CP064654">
    <property type="protein sequence ID" value="QPC98280.1"/>
    <property type="molecule type" value="Genomic_DNA"/>
</dbReference>
<dbReference type="InterPro" id="IPR036890">
    <property type="entry name" value="HATPase_C_sf"/>
</dbReference>
<dbReference type="PROSITE" id="PS50894">
    <property type="entry name" value="HPT"/>
    <property type="match status" value="1"/>
</dbReference>
<dbReference type="Pfam" id="PF00512">
    <property type="entry name" value="HisKA"/>
    <property type="match status" value="1"/>
</dbReference>
<dbReference type="FunFam" id="3.30.565.10:FF:000010">
    <property type="entry name" value="Sensor histidine kinase RcsC"/>
    <property type="match status" value="1"/>
</dbReference>
<dbReference type="KEGG" id="qso:IRL76_10465"/>
<feature type="domain" description="Response regulatory" evidence="19">
    <location>
        <begin position="698"/>
        <end position="820"/>
    </location>
</feature>
<feature type="modified residue" description="Phosphohistidine" evidence="15">
    <location>
        <position position="883"/>
    </location>
</feature>
<dbReference type="InterPro" id="IPR003594">
    <property type="entry name" value="HATPase_dom"/>
</dbReference>
<keyword evidence="8 17" id="KW-0812">Transmembrane</keyword>